<evidence type="ECO:0000256" key="1">
    <source>
        <dbReference type="ARBA" id="ARBA00023239"/>
    </source>
</evidence>
<dbReference type="OrthoDB" id="9804661at2"/>
<dbReference type="InterPro" id="IPR045032">
    <property type="entry name" value="PEL"/>
</dbReference>
<comment type="similarity">
    <text evidence="2">Belongs to the polysaccharide lyase 1 family.</text>
</comment>
<dbReference type="Proteomes" id="UP000284120">
    <property type="component" value="Unassembled WGS sequence"/>
</dbReference>
<dbReference type="InterPro" id="IPR011050">
    <property type="entry name" value="Pectin_lyase_fold/virulence"/>
</dbReference>
<dbReference type="InterPro" id="IPR026444">
    <property type="entry name" value="Secre_tail"/>
</dbReference>
<dbReference type="Pfam" id="PF18962">
    <property type="entry name" value="Por_Secre_tail"/>
    <property type="match status" value="1"/>
</dbReference>
<dbReference type="InterPro" id="IPR044060">
    <property type="entry name" value="Bacterial_rp_domain"/>
</dbReference>
<dbReference type="GO" id="GO:0005576">
    <property type="term" value="C:extracellular region"/>
    <property type="evidence" value="ECO:0007669"/>
    <property type="project" value="UniProtKB-SubCell"/>
</dbReference>
<dbReference type="RefSeq" id="WP_113648073.1">
    <property type="nucleotide sequence ID" value="NZ_QMHN01000004.1"/>
</dbReference>
<dbReference type="Gene3D" id="2.160.20.10">
    <property type="entry name" value="Single-stranded right-handed beta-helix, Pectin lyase-like"/>
    <property type="match status" value="1"/>
</dbReference>
<dbReference type="Gene3D" id="2.60.40.2340">
    <property type="match status" value="2"/>
</dbReference>
<evidence type="ECO:0000313" key="5">
    <source>
        <dbReference type="EMBL" id="RWU06462.1"/>
    </source>
</evidence>
<evidence type="ECO:0000256" key="2">
    <source>
        <dbReference type="RuleBase" id="RU361173"/>
    </source>
</evidence>
<dbReference type="Gene3D" id="2.60.120.260">
    <property type="entry name" value="Galactose-binding domain-like"/>
    <property type="match status" value="1"/>
</dbReference>
<keyword evidence="2" id="KW-0964">Secreted</keyword>
<evidence type="ECO:0000259" key="4">
    <source>
        <dbReference type="PROSITE" id="PS51175"/>
    </source>
</evidence>
<dbReference type="InterPro" id="IPR012334">
    <property type="entry name" value="Pectin_lyas_fold"/>
</dbReference>
<name>A0A3S3PTI7_9SPHI</name>
<dbReference type="PANTHER" id="PTHR31683">
    <property type="entry name" value="PECTATE LYASE 18-RELATED"/>
    <property type="match status" value="1"/>
</dbReference>
<keyword evidence="2" id="KW-0624">Polysaccharide degradation</keyword>
<feature type="domain" description="CBM6" evidence="4">
    <location>
        <begin position="369"/>
        <end position="490"/>
    </location>
</feature>
<feature type="signal peptide" evidence="3">
    <location>
        <begin position="1"/>
        <end position="22"/>
    </location>
</feature>
<keyword evidence="3" id="KW-0732">Signal</keyword>
<dbReference type="NCBIfam" id="TIGR04183">
    <property type="entry name" value="Por_Secre_tail"/>
    <property type="match status" value="1"/>
</dbReference>
<dbReference type="GO" id="GO:0030246">
    <property type="term" value="F:carbohydrate binding"/>
    <property type="evidence" value="ECO:0007669"/>
    <property type="project" value="InterPro"/>
</dbReference>
<dbReference type="Pfam" id="PF18998">
    <property type="entry name" value="Flg_new_2"/>
    <property type="match status" value="2"/>
</dbReference>
<dbReference type="SUPFAM" id="SSF51126">
    <property type="entry name" value="Pectin lyase-like"/>
    <property type="match status" value="1"/>
</dbReference>
<dbReference type="GO" id="GO:0000272">
    <property type="term" value="P:polysaccharide catabolic process"/>
    <property type="evidence" value="ECO:0007669"/>
    <property type="project" value="UniProtKB-KW"/>
</dbReference>
<comment type="caution">
    <text evidence="5">The sequence shown here is derived from an EMBL/GenBank/DDBJ whole genome shotgun (WGS) entry which is preliminary data.</text>
</comment>
<keyword evidence="1 2" id="KW-0456">Lyase</keyword>
<dbReference type="InterPro" id="IPR002022">
    <property type="entry name" value="Pec_lyase"/>
</dbReference>
<dbReference type="PANTHER" id="PTHR31683:SF18">
    <property type="entry name" value="PECTATE LYASE 21-RELATED"/>
    <property type="match status" value="1"/>
</dbReference>
<feature type="chain" id="PRO_5018667458" evidence="3">
    <location>
        <begin position="23"/>
        <end position="1206"/>
    </location>
</feature>
<protein>
    <submittedName>
        <fullName evidence="5">T9SS type A sorting domain-containing protein</fullName>
    </submittedName>
</protein>
<comment type="subcellular location">
    <subcellularLocation>
        <location evidence="2">Secreted</location>
    </subcellularLocation>
</comment>
<dbReference type="Pfam" id="PF00544">
    <property type="entry name" value="Pectate_lyase_4"/>
    <property type="match status" value="1"/>
</dbReference>
<organism evidence="5 6">
    <name type="scientific">Pedobacter chitinilyticus</name>
    <dbReference type="NCBI Taxonomy" id="2233776"/>
    <lineage>
        <taxon>Bacteria</taxon>
        <taxon>Pseudomonadati</taxon>
        <taxon>Bacteroidota</taxon>
        <taxon>Sphingobacteriia</taxon>
        <taxon>Sphingobacteriales</taxon>
        <taxon>Sphingobacteriaceae</taxon>
        <taxon>Pedobacter</taxon>
    </lineage>
</organism>
<evidence type="ECO:0000256" key="3">
    <source>
        <dbReference type="SAM" id="SignalP"/>
    </source>
</evidence>
<evidence type="ECO:0000313" key="6">
    <source>
        <dbReference type="Proteomes" id="UP000284120"/>
    </source>
</evidence>
<dbReference type="SMART" id="SM00656">
    <property type="entry name" value="Amb_all"/>
    <property type="match status" value="1"/>
</dbReference>
<keyword evidence="6" id="KW-1185">Reference proteome</keyword>
<proteinExistence type="inferred from homology"/>
<dbReference type="InterPro" id="IPR005084">
    <property type="entry name" value="CBM6"/>
</dbReference>
<keyword evidence="2" id="KW-0119">Carbohydrate metabolism</keyword>
<dbReference type="InterPro" id="IPR008979">
    <property type="entry name" value="Galactose-bd-like_sf"/>
</dbReference>
<dbReference type="PROSITE" id="PS51175">
    <property type="entry name" value="CBM6"/>
    <property type="match status" value="1"/>
</dbReference>
<accession>A0A3S3PTI7</accession>
<reference evidence="5 6" key="1">
    <citation type="submission" date="2018-06" db="EMBL/GenBank/DDBJ databases">
        <title>Pedobacter endophyticus sp. nov., an endophytic bacterium isolated from a leaf of Triticum aestivum.</title>
        <authorList>
            <person name="Zhang L."/>
        </authorList>
    </citation>
    <scope>NUCLEOTIDE SEQUENCE [LARGE SCALE GENOMIC DNA]</scope>
    <source>
        <strain evidence="5 6">CM134L-2</strain>
    </source>
</reference>
<dbReference type="SUPFAM" id="SSF49785">
    <property type="entry name" value="Galactose-binding domain-like"/>
    <property type="match status" value="1"/>
</dbReference>
<sequence length="1206" mass="129908">MKKLKLLFTTCLLFLLAQFSWAQTNYFTESFETGLPTTKPTTETSATLSSGAWAVKGAYRSTTKCDGTYGFRFIGGENSYAITPTLSNGVSALTFNNSRTSVRTLTFYATTKSDLATITEADWVQISTATSTTAGCTAGLYTVNFTQSASIAAADIRRIRIVNASANDNDIDVLTVTSAAITISSDVEVTAFKLPGQVGTETINYAAGSINVNVATGVSLTNVVPSTFTISNGATVSPLATAARDFTNPVNYIVTAQDGTTTKNWTVTTTVVQSTEKEITAFKLSNNQIGNASINSNTGQILVTMPLGTSLTALTPVTFQVSPFASVNPATNSAQNFSAPVNYTVTAQNGSTKSWTVTVAIVDPNLTFTTYEAEHAEFTGKVDAQHTGFTGSGFIDFLASGENQITFTVCNQQAGVQTAKLRYSFAKDESRSAALYVNDVFVQNVDFPRTATFTDWAEAIVSVNLNAGVNKIKLTWETTDGPNLDRLDLSGAQCASYTLNVTGTNGGTVAVSPSRVGNSYFSGETVTLLAEEKAALKLDNWTGDLTGNTNPATLVMNSNKTVTANFRIISTYKINVTTVGIGSVVLNPAGGEYADGTQVTVTASTVLGSTFQGWSGDLTGNTASQVINVNAHKNITATFTDNLNINFKQPVGFASVTADGFTGPTTGGDAVVPGFTNKIIYINGPAEFNKLAQTLYNRIRYKYMDASPLTIVLEPGVYEDVTLSPSISVWGNHMLDIQEQANLTIIGRKNVVFKFGINVKRSQNIIIRNISFQDYYDDGINIGNTETHHIWVDHCTVGHPTTMPADSEHPDGGIDIKDGASYVTISWTLYRNSWKTGLIGHSDNNAGTDVGRLKVTHYANHFLNTNSRNPRVRFGEVHVLNCLSDGVKLYGIAAAIGANVFAENNFYLNTRWGMYADRTSADFKAVFGNNTDDTFTSKTGNKPAVGLKQVGNEYDDSGLPVITAQINPAMLNPGGRSVKFDELNPSSVFDPSTYYSYTALPASVVRVLVPIYAGADKVDWFPETLPLDLLSFDAKKSGTTTNPQVNVTWKTTNEVNTDKFELLRKGDEGNFVIINTQAAYNTAGEHQYGFTDRVPLSGNSYYQLKQYDKDGQTTTSEIRIVNLPAIAAQFRAYPNPTSGLITVEHATVKNTGTLSVYDTQGQQKSFLKLSKGQTDTSINLGHLANGFYIVKVDIDGQQKQVKVIKK</sequence>
<dbReference type="EMBL" id="SAYW01000004">
    <property type="protein sequence ID" value="RWU06462.1"/>
    <property type="molecule type" value="Genomic_DNA"/>
</dbReference>
<dbReference type="GO" id="GO:0030570">
    <property type="term" value="F:pectate lyase activity"/>
    <property type="evidence" value="ECO:0007669"/>
    <property type="project" value="InterPro"/>
</dbReference>
<dbReference type="AlphaFoldDB" id="A0A3S3PTI7"/>
<gene>
    <name evidence="5" type="ORF">DPV69_14335</name>
</gene>